<accession>E1QWX4</accession>
<organism evidence="1 2">
    <name type="scientific">Olsenella uli (strain ATCC 49627 / DSM 7084 / CCUG 31166 / CIP 109912 / JCM 12494 / LMG 11480 / NCIMB 702895 / VPI D76D-27C)</name>
    <name type="common">Lactobacillus uli</name>
    <dbReference type="NCBI Taxonomy" id="633147"/>
    <lineage>
        <taxon>Bacteria</taxon>
        <taxon>Bacillati</taxon>
        <taxon>Actinomycetota</taxon>
        <taxon>Coriobacteriia</taxon>
        <taxon>Coriobacteriales</taxon>
        <taxon>Atopobiaceae</taxon>
        <taxon>Olsenella</taxon>
    </lineage>
</organism>
<evidence type="ECO:0000313" key="1">
    <source>
        <dbReference type="EMBL" id="ADK68627.1"/>
    </source>
</evidence>
<gene>
    <name evidence="1" type="ordered locus">Olsu_1528</name>
</gene>
<evidence type="ECO:0000313" key="2">
    <source>
        <dbReference type="Proteomes" id="UP000000333"/>
    </source>
</evidence>
<dbReference type="Proteomes" id="UP000000333">
    <property type="component" value="Chromosome"/>
</dbReference>
<sequence>MGGRMQMGGGTRQGAARGPRRRLRAALAIAAIVAVTIPALVVGGCVYSCAFVPSSPADLPQSVGERSDAALGDATVVPDDAGWRDTIGEAASAYAEGDPDVEVVEDFPDAGEALVVQPSGSPKCPAVRMVTYARVGGRYAATGLWGASVARPGERSGPLEPLYDYTTAEVVADALAACLTSGRPVAFGVSVDPAVRDLTVGGASPTWVREVPCEGGTCYVWCYEGMDVRALFSAAGVDPSDFTLRQVIDGLGVRVGGEG</sequence>
<dbReference type="KEGG" id="ols:Olsu_1528"/>
<dbReference type="AlphaFoldDB" id="E1QWX4"/>
<dbReference type="OrthoDB" id="3191427at2"/>
<dbReference type="HOGENOM" id="CLU_1077049_0_0_11"/>
<dbReference type="eggNOG" id="ENOG5030RW4">
    <property type="taxonomic scope" value="Bacteria"/>
</dbReference>
<reference evidence="1 2" key="1">
    <citation type="journal article" date="2010" name="Stand. Genomic Sci.">
        <title>Complete genome sequence of Olsenella uli type strain (VPI D76D-27C).</title>
        <authorList>
            <person name="Goker M."/>
            <person name="Held B."/>
            <person name="Lucas S."/>
            <person name="Nolan M."/>
            <person name="Yasawong M."/>
            <person name="Glavina Del Rio T."/>
            <person name="Tice H."/>
            <person name="Cheng J.F."/>
            <person name="Bruce D."/>
            <person name="Detter J.C."/>
            <person name="Tapia R."/>
            <person name="Han C."/>
            <person name="Goodwin L."/>
            <person name="Pitluck S."/>
            <person name="Liolios K."/>
            <person name="Ivanova N."/>
            <person name="Mavromatis K."/>
            <person name="Mikhailova N."/>
            <person name="Pati A."/>
            <person name="Chen A."/>
            <person name="Palaniappan K."/>
            <person name="Land M."/>
            <person name="Hauser L."/>
            <person name="Chang Y.J."/>
            <person name="Jeffries C.D."/>
            <person name="Rohde M."/>
            <person name="Sikorski J."/>
            <person name="Pukall R."/>
            <person name="Woyke T."/>
            <person name="Bristow J."/>
            <person name="Eisen J.A."/>
            <person name="Markowitz V."/>
            <person name="Hugenholtz P."/>
            <person name="Kyrpides N.C."/>
            <person name="Klenk H.P."/>
            <person name="Lapidus A."/>
        </authorList>
    </citation>
    <scope>NUCLEOTIDE SEQUENCE [LARGE SCALE GENOMIC DNA]</scope>
    <source>
        <strain evidence="2">ATCC 49627 / DSM 7084 / CIP 109912 / JCM 12494 / NCIMB 702895 / VPI D76D-27C</strain>
    </source>
</reference>
<dbReference type="RefSeq" id="WP_013252379.1">
    <property type="nucleotide sequence ID" value="NC_014363.1"/>
</dbReference>
<protein>
    <submittedName>
        <fullName evidence="1">Uncharacterized protein</fullName>
    </submittedName>
</protein>
<dbReference type="GeneID" id="78512915"/>
<name>E1QWX4_OLSUV</name>
<dbReference type="EMBL" id="CP002106">
    <property type="protein sequence ID" value="ADK68627.1"/>
    <property type="molecule type" value="Genomic_DNA"/>
</dbReference>
<keyword evidence="2" id="KW-1185">Reference proteome</keyword>
<dbReference type="STRING" id="633147.Olsu_1528"/>
<proteinExistence type="predicted"/>